<feature type="region of interest" description="Disordered" evidence="7">
    <location>
        <begin position="1"/>
        <end position="24"/>
    </location>
</feature>
<dbReference type="InterPro" id="IPR052599">
    <property type="entry name" value="SLC43A_AATransporter"/>
</dbReference>
<dbReference type="GO" id="GO:0000329">
    <property type="term" value="C:fungal-type vacuole membrane"/>
    <property type="evidence" value="ECO:0007669"/>
    <property type="project" value="TreeGrafter"/>
</dbReference>
<comment type="caution">
    <text evidence="9">The sequence shown here is derived from an EMBL/GenBank/DDBJ whole genome shotgun (WGS) entry which is preliminary data.</text>
</comment>
<dbReference type="EMBL" id="CAJPDS010000022">
    <property type="protein sequence ID" value="CAF9918419.1"/>
    <property type="molecule type" value="Genomic_DNA"/>
</dbReference>
<proteinExistence type="inferred from homology"/>
<keyword evidence="4 8" id="KW-0812">Transmembrane</keyword>
<gene>
    <name evidence="9" type="ORF">HETSPECPRED_003752</name>
</gene>
<evidence type="ECO:0000256" key="1">
    <source>
        <dbReference type="ARBA" id="ARBA00004141"/>
    </source>
</evidence>
<evidence type="ECO:0000256" key="3">
    <source>
        <dbReference type="ARBA" id="ARBA00022448"/>
    </source>
</evidence>
<evidence type="ECO:0000256" key="8">
    <source>
        <dbReference type="SAM" id="Phobius"/>
    </source>
</evidence>
<keyword evidence="10" id="KW-1185">Reference proteome</keyword>
<reference evidence="9" key="1">
    <citation type="submission" date="2021-03" db="EMBL/GenBank/DDBJ databases">
        <authorList>
            <person name="Tagirdzhanova G."/>
        </authorList>
    </citation>
    <scope>NUCLEOTIDE SEQUENCE</scope>
</reference>
<evidence type="ECO:0000313" key="9">
    <source>
        <dbReference type="EMBL" id="CAF9918419.1"/>
    </source>
</evidence>
<sequence>MSLHRVSSMGSYEHVRGSSPARSEYRKMSLNPVATSAAPGAKEEPIGAFEVSKSKRILQVAVAVIYCLFSAGVVFGFAAIKPVFVKEGVYGDYCSSEVATESERTCYEQEIRLNLIFTTAAVATNVCALPVGTLLDRYGPRISSIIGSVLLAIGAIFLALASNLPFDGYIPGYIFLALGGPFAYISSFQLSNTFPNHSGLILALLTGAFDSSSAIFLFYRLAYEASNGAFKPQKFFLIYLTVPAFLLVVQIFLMPSRSYKTVGELVTHAENPENDAEPADWYNRNQNQATRIEEERRAHRESIVSEVTALLGSKGASKQQKEERKRKEISGVYGAQHGRSAFQQIRSPWFILITGFTVVQMVRINYFVATVRTQYEYMFNDEQKAKHVNDIFDVALPVGGLVSIPFIGLILDNTSTAFVLGLLVFVATTIGVLGVLPYLWASYANIVLFTLYRPFYYTAVSDYTAKVFGFHTFGKVYGLIICLAGILNFIQSALDAATHEIFNGDPIPINVILIGVALVVGTALVGYVWHKSRNLARDRLEEEAEDAPEVRIP</sequence>
<evidence type="ECO:0000256" key="2">
    <source>
        <dbReference type="ARBA" id="ARBA00006595"/>
    </source>
</evidence>
<accession>A0A8H3F7F6</accession>
<feature type="transmembrane region" description="Helical" evidence="8">
    <location>
        <begin position="57"/>
        <end position="80"/>
    </location>
</feature>
<keyword evidence="6 8" id="KW-0472">Membrane</keyword>
<keyword evidence="5 8" id="KW-1133">Transmembrane helix</keyword>
<dbReference type="InterPro" id="IPR036259">
    <property type="entry name" value="MFS_trans_sf"/>
</dbReference>
<protein>
    <submittedName>
        <fullName evidence="9">Uncharacterized protein</fullName>
    </submittedName>
</protein>
<evidence type="ECO:0000256" key="4">
    <source>
        <dbReference type="ARBA" id="ARBA00022692"/>
    </source>
</evidence>
<comment type="similarity">
    <text evidence="2">Belongs to the SLC43A transporter (TC 2.A.1.44) family.</text>
</comment>
<feature type="transmembrane region" description="Helical" evidence="8">
    <location>
        <begin position="476"/>
        <end position="494"/>
    </location>
</feature>
<name>A0A8H3F7F6_9LECA</name>
<feature type="transmembrane region" description="Helical" evidence="8">
    <location>
        <begin position="115"/>
        <end position="135"/>
    </location>
</feature>
<organism evidence="9 10">
    <name type="scientific">Heterodermia speciosa</name>
    <dbReference type="NCBI Taxonomy" id="116794"/>
    <lineage>
        <taxon>Eukaryota</taxon>
        <taxon>Fungi</taxon>
        <taxon>Dikarya</taxon>
        <taxon>Ascomycota</taxon>
        <taxon>Pezizomycotina</taxon>
        <taxon>Lecanoromycetes</taxon>
        <taxon>OSLEUM clade</taxon>
        <taxon>Lecanoromycetidae</taxon>
        <taxon>Caliciales</taxon>
        <taxon>Physciaceae</taxon>
        <taxon>Heterodermia</taxon>
    </lineage>
</organism>
<dbReference type="PANTHER" id="PTHR20772:SF2">
    <property type="entry name" value="PROTEIN FMP42"/>
    <property type="match status" value="1"/>
</dbReference>
<feature type="transmembrane region" description="Helical" evidence="8">
    <location>
        <begin position="349"/>
        <end position="371"/>
    </location>
</feature>
<feature type="transmembrane region" description="Helical" evidence="8">
    <location>
        <begin position="168"/>
        <end position="188"/>
    </location>
</feature>
<dbReference type="OrthoDB" id="330047at2759"/>
<keyword evidence="3" id="KW-0813">Transport</keyword>
<dbReference type="AlphaFoldDB" id="A0A8H3F7F6"/>
<feature type="transmembrane region" description="Helical" evidence="8">
    <location>
        <begin position="391"/>
        <end position="411"/>
    </location>
</feature>
<dbReference type="PANTHER" id="PTHR20772">
    <property type="entry name" value="PROTEIN FMP42"/>
    <property type="match status" value="1"/>
</dbReference>
<evidence type="ECO:0000256" key="5">
    <source>
        <dbReference type="ARBA" id="ARBA00022989"/>
    </source>
</evidence>
<feature type="transmembrane region" description="Helical" evidence="8">
    <location>
        <begin position="235"/>
        <end position="253"/>
    </location>
</feature>
<dbReference type="InterPro" id="IPR011701">
    <property type="entry name" value="MFS"/>
</dbReference>
<evidence type="ECO:0000256" key="7">
    <source>
        <dbReference type="SAM" id="MobiDB-lite"/>
    </source>
</evidence>
<dbReference type="GO" id="GO:0022857">
    <property type="term" value="F:transmembrane transporter activity"/>
    <property type="evidence" value="ECO:0007669"/>
    <property type="project" value="InterPro"/>
</dbReference>
<evidence type="ECO:0000313" key="10">
    <source>
        <dbReference type="Proteomes" id="UP000664521"/>
    </source>
</evidence>
<feature type="transmembrane region" description="Helical" evidence="8">
    <location>
        <begin position="418"/>
        <end position="440"/>
    </location>
</feature>
<comment type="subcellular location">
    <subcellularLocation>
        <location evidence="1">Membrane</location>
        <topology evidence="1">Multi-pass membrane protein</topology>
    </subcellularLocation>
</comment>
<feature type="transmembrane region" description="Helical" evidence="8">
    <location>
        <begin position="506"/>
        <end position="529"/>
    </location>
</feature>
<dbReference type="Proteomes" id="UP000664521">
    <property type="component" value="Unassembled WGS sequence"/>
</dbReference>
<feature type="transmembrane region" description="Helical" evidence="8">
    <location>
        <begin position="200"/>
        <end position="223"/>
    </location>
</feature>
<dbReference type="Gene3D" id="1.20.1250.20">
    <property type="entry name" value="MFS general substrate transporter like domains"/>
    <property type="match status" value="1"/>
</dbReference>
<evidence type="ECO:0000256" key="6">
    <source>
        <dbReference type="ARBA" id="ARBA00023136"/>
    </source>
</evidence>
<feature type="transmembrane region" description="Helical" evidence="8">
    <location>
        <begin position="142"/>
        <end position="162"/>
    </location>
</feature>
<dbReference type="SUPFAM" id="SSF103473">
    <property type="entry name" value="MFS general substrate transporter"/>
    <property type="match status" value="1"/>
</dbReference>
<dbReference type="Pfam" id="PF07690">
    <property type="entry name" value="MFS_1"/>
    <property type="match status" value="1"/>
</dbReference>